<sequence length="441" mass="48091">MEYFHSVRLDRDKCKGCTNCIKRCPTEAIRVRDGKAQIIEERCIDCGECIRVCPNHAKIAVGDSLEAIYNFSYVVALPAPSFYSQFQASGGIPQILGALLKIGFNAVFEVALAAEAVSWATRKLLQDLDRPRPMISAACPAVVSLIQVRFPSLINHVVPVEPPVNVAARLARLEATTRTGLPPENIGVFFLSPCPAKITAVRQTQGAGERLIDGVIPILSIYGQVREALKEAKSLEAQAGAYGVGWGRSGGENAALGYGKLLEVDGIHHVIEVLEAMEKGQLEPFDYLEAQACPGGCVGGALMVSNPYEAKRRLGELLQALPKQKVEEKILADMAARGSWWREKDLEPRPALRLDEDIASALLKMQRLEETVKLLPGLDCGACGSPNCRALAEDIVRGYAVDTDCIFLLRERVRVLAEEVAELARKLPPSMAEPERSRDLP</sequence>
<dbReference type="PROSITE" id="PS51379">
    <property type="entry name" value="4FE4S_FER_2"/>
    <property type="match status" value="2"/>
</dbReference>
<protein>
    <submittedName>
        <fullName evidence="7">Iron only hydrogenase large subunit, C-terminal domain</fullName>
    </submittedName>
</protein>
<dbReference type="SUPFAM" id="SSF54862">
    <property type="entry name" value="4Fe-4S ferredoxins"/>
    <property type="match status" value="1"/>
</dbReference>
<dbReference type="InterPro" id="IPR004108">
    <property type="entry name" value="Fe_hydrogenase_lsu_C"/>
</dbReference>
<dbReference type="Gene3D" id="1.10.15.40">
    <property type="entry name" value="Electron transport complex subunit B, putative Fe-S cluster"/>
    <property type="match status" value="1"/>
</dbReference>
<dbReference type="RefSeq" id="WP_084666310.1">
    <property type="nucleotide sequence ID" value="NZ_LT838272.1"/>
</dbReference>
<reference evidence="7 8" key="1">
    <citation type="submission" date="2017-04" db="EMBL/GenBank/DDBJ databases">
        <authorList>
            <person name="Afonso C.L."/>
            <person name="Miller P.J."/>
            <person name="Scott M.A."/>
            <person name="Spackman E."/>
            <person name="Goraichik I."/>
            <person name="Dimitrov K.M."/>
            <person name="Suarez D.L."/>
            <person name="Swayne D.E."/>
        </authorList>
    </citation>
    <scope>NUCLEOTIDE SEQUENCE [LARGE SCALE GENOMIC DNA]</scope>
    <source>
        <strain evidence="7 8">ToBE</strain>
    </source>
</reference>
<keyword evidence="2" id="KW-0479">Metal-binding</keyword>
<evidence type="ECO:0000259" key="6">
    <source>
        <dbReference type="PROSITE" id="PS51656"/>
    </source>
</evidence>
<keyword evidence="3" id="KW-0408">Iron</keyword>
<keyword evidence="4" id="KW-0411">Iron-sulfur</keyword>
<dbReference type="PANTHER" id="PTHR43560">
    <property type="entry name" value="ION-TRANSLOCATING OXIDOREDUCTASE COMPLEX SUBUNIT B"/>
    <property type="match status" value="1"/>
</dbReference>
<evidence type="ECO:0000256" key="3">
    <source>
        <dbReference type="ARBA" id="ARBA00023004"/>
    </source>
</evidence>
<organism evidence="7 8">
    <name type="scientific">Thermanaeromonas toyohensis ToBE</name>
    <dbReference type="NCBI Taxonomy" id="698762"/>
    <lineage>
        <taxon>Bacteria</taxon>
        <taxon>Bacillati</taxon>
        <taxon>Bacillota</taxon>
        <taxon>Clostridia</taxon>
        <taxon>Neomoorellales</taxon>
        <taxon>Neomoorellaceae</taxon>
        <taxon>Thermanaeromonas</taxon>
    </lineage>
</organism>
<dbReference type="InterPro" id="IPR050395">
    <property type="entry name" value="4Fe4S_Ferredoxin_RnfB"/>
</dbReference>
<dbReference type="PANTHER" id="PTHR43560:SF1">
    <property type="entry name" value="ION-TRANSLOCATING OXIDOREDUCTASE COMPLEX SUBUNIT B"/>
    <property type="match status" value="1"/>
</dbReference>
<keyword evidence="8" id="KW-1185">Reference proteome</keyword>
<feature type="domain" description="4Fe-4S ferredoxin-type" evidence="5">
    <location>
        <begin position="35"/>
        <end position="63"/>
    </location>
</feature>
<dbReference type="InterPro" id="IPR017900">
    <property type="entry name" value="4Fe4S_Fe_S_CS"/>
</dbReference>
<proteinExistence type="predicted"/>
<dbReference type="InterPro" id="IPR009016">
    <property type="entry name" value="Fe_hydrogenase"/>
</dbReference>
<evidence type="ECO:0000256" key="1">
    <source>
        <dbReference type="ARBA" id="ARBA00022485"/>
    </source>
</evidence>
<dbReference type="OrthoDB" id="9798098at2"/>
<dbReference type="EMBL" id="LT838272">
    <property type="protein sequence ID" value="SMB98929.1"/>
    <property type="molecule type" value="Genomic_DNA"/>
</dbReference>
<dbReference type="PROSITE" id="PS51656">
    <property type="entry name" value="4FE4S"/>
    <property type="match status" value="1"/>
</dbReference>
<dbReference type="GO" id="GO:0051539">
    <property type="term" value="F:4 iron, 4 sulfur cluster binding"/>
    <property type="evidence" value="ECO:0007669"/>
    <property type="project" value="UniProtKB-KW"/>
</dbReference>
<evidence type="ECO:0000313" key="8">
    <source>
        <dbReference type="Proteomes" id="UP000192569"/>
    </source>
</evidence>
<accession>A0A1W1VZY5</accession>
<dbReference type="Gene3D" id="3.40.50.1780">
    <property type="match status" value="2"/>
</dbReference>
<dbReference type="Pfam" id="PF13237">
    <property type="entry name" value="Fer4_10"/>
    <property type="match status" value="1"/>
</dbReference>
<keyword evidence="1" id="KW-0004">4Fe-4S</keyword>
<name>A0A1W1VZY5_9FIRM</name>
<evidence type="ECO:0000313" key="7">
    <source>
        <dbReference type="EMBL" id="SMB98929.1"/>
    </source>
</evidence>
<dbReference type="Pfam" id="PF02906">
    <property type="entry name" value="Fe_hyd_lg_C"/>
    <property type="match status" value="2"/>
</dbReference>
<dbReference type="SUPFAM" id="SSF53920">
    <property type="entry name" value="Fe-only hydrogenase"/>
    <property type="match status" value="1"/>
</dbReference>
<dbReference type="Pfam" id="PF04060">
    <property type="entry name" value="FeS"/>
    <property type="match status" value="1"/>
</dbReference>
<evidence type="ECO:0000256" key="4">
    <source>
        <dbReference type="ARBA" id="ARBA00023014"/>
    </source>
</evidence>
<dbReference type="Proteomes" id="UP000192569">
    <property type="component" value="Chromosome I"/>
</dbReference>
<gene>
    <name evidence="7" type="ORF">SAMN00808754_2633</name>
</gene>
<dbReference type="PROSITE" id="PS00198">
    <property type="entry name" value="4FE4S_FER_1"/>
    <property type="match status" value="1"/>
</dbReference>
<dbReference type="AlphaFoldDB" id="A0A1W1VZY5"/>
<dbReference type="InterPro" id="IPR007202">
    <property type="entry name" value="4Fe-4S_dom"/>
</dbReference>
<evidence type="ECO:0000259" key="5">
    <source>
        <dbReference type="PROSITE" id="PS51379"/>
    </source>
</evidence>
<dbReference type="Gene3D" id="3.30.70.20">
    <property type="match status" value="1"/>
</dbReference>
<evidence type="ECO:0000256" key="2">
    <source>
        <dbReference type="ARBA" id="ARBA00022723"/>
    </source>
</evidence>
<dbReference type="STRING" id="698762.SAMN00808754_2633"/>
<feature type="domain" description="4Fe-4S" evidence="6">
    <location>
        <begin position="363"/>
        <end position="422"/>
    </location>
</feature>
<dbReference type="GO" id="GO:0046872">
    <property type="term" value="F:metal ion binding"/>
    <property type="evidence" value="ECO:0007669"/>
    <property type="project" value="UniProtKB-KW"/>
</dbReference>
<dbReference type="Gene3D" id="3.40.950.10">
    <property type="entry name" value="Fe-only Hydrogenase (Larger Subunit), Chain L, domain 3"/>
    <property type="match status" value="2"/>
</dbReference>
<feature type="domain" description="4Fe-4S ferredoxin-type" evidence="5">
    <location>
        <begin position="5"/>
        <end position="34"/>
    </location>
</feature>
<dbReference type="InterPro" id="IPR017896">
    <property type="entry name" value="4Fe4S_Fe-S-bd"/>
</dbReference>